<sequence>MGKSPRRVASWVALAFMGLFSVANGFLMGRGLCRSAGCQVIQKPVLWWLGAFYAAVLAASALKRPRFLPLLLMAGLLVEAGLLLTQVVLGIYCAACLTYGAALVFYAFVTPFAGRRYRLVFGALMGGTGVVAVVLSLLLLSACACPDSTFFQVDPQSHGISLVFEPACSHCHSLLELLRQMDSQRRVRLCPEAWSLHSIWKLVQEHCTTCYGWRDRIRCLMGTAALVRANNRFCMERGYRQVPLLVVDGRFISGEAVKTELFSALQVPAADPFDGSWTLPDSAGACTINRCD</sequence>
<reference evidence="2 3" key="1">
    <citation type="submission" date="2017-04" db="EMBL/GenBank/DDBJ databases">
        <authorList>
            <person name="Afonso C.L."/>
            <person name="Miller P.J."/>
            <person name="Scott M.A."/>
            <person name="Spackman E."/>
            <person name="Goraichik I."/>
            <person name="Dimitrov K.M."/>
            <person name="Suarez D.L."/>
            <person name="Swayne D.E."/>
        </authorList>
    </citation>
    <scope>NUCLEOTIDE SEQUENCE [LARGE SCALE GENOMIC DNA]</scope>
    <source>
        <strain evidence="2 3">DSM 13146</strain>
    </source>
</reference>
<keyword evidence="3" id="KW-1185">Reference proteome</keyword>
<protein>
    <submittedName>
        <fullName evidence="2">Uncharacterized protein</fullName>
    </submittedName>
</protein>
<keyword evidence="1" id="KW-0812">Transmembrane</keyword>
<proteinExistence type="predicted"/>
<dbReference type="OrthoDB" id="5502420at2"/>
<feature type="transmembrane region" description="Helical" evidence="1">
    <location>
        <begin position="45"/>
        <end position="62"/>
    </location>
</feature>
<keyword evidence="1" id="KW-0472">Membrane</keyword>
<evidence type="ECO:0000256" key="1">
    <source>
        <dbReference type="SAM" id="Phobius"/>
    </source>
</evidence>
<feature type="transmembrane region" description="Helical" evidence="1">
    <location>
        <begin position="67"/>
        <end position="83"/>
    </location>
</feature>
<accession>A0A1W1XNS3</accession>
<evidence type="ECO:0000313" key="3">
    <source>
        <dbReference type="Proteomes" id="UP000192783"/>
    </source>
</evidence>
<evidence type="ECO:0000313" key="2">
    <source>
        <dbReference type="EMBL" id="SMC25630.1"/>
    </source>
</evidence>
<dbReference type="Proteomes" id="UP000192783">
    <property type="component" value="Unassembled WGS sequence"/>
</dbReference>
<gene>
    <name evidence="2" type="ORF">SAMN02746041_02398</name>
</gene>
<dbReference type="AlphaFoldDB" id="A0A1W1XNS3"/>
<name>A0A1W1XNS3_9BACT</name>
<feature type="transmembrane region" description="Helical" evidence="1">
    <location>
        <begin position="121"/>
        <end position="142"/>
    </location>
</feature>
<organism evidence="2 3">
    <name type="scientific">Desulfacinum hydrothermale DSM 13146</name>
    <dbReference type="NCBI Taxonomy" id="1121390"/>
    <lineage>
        <taxon>Bacteria</taxon>
        <taxon>Pseudomonadati</taxon>
        <taxon>Thermodesulfobacteriota</taxon>
        <taxon>Syntrophobacteria</taxon>
        <taxon>Syntrophobacterales</taxon>
        <taxon>Syntrophobacteraceae</taxon>
        <taxon>Desulfacinum</taxon>
    </lineage>
</organism>
<dbReference type="EMBL" id="FWXF01000014">
    <property type="protein sequence ID" value="SMC25630.1"/>
    <property type="molecule type" value="Genomic_DNA"/>
</dbReference>
<keyword evidence="1" id="KW-1133">Transmembrane helix</keyword>
<feature type="transmembrane region" description="Helical" evidence="1">
    <location>
        <begin position="89"/>
        <end position="109"/>
    </location>
</feature>